<feature type="transmembrane region" description="Helical" evidence="6">
    <location>
        <begin position="770"/>
        <end position="787"/>
    </location>
</feature>
<dbReference type="InterPro" id="IPR050250">
    <property type="entry name" value="Macrolide_Exporter_MacB"/>
</dbReference>
<evidence type="ECO:0000256" key="2">
    <source>
        <dbReference type="ARBA" id="ARBA00022475"/>
    </source>
</evidence>
<evidence type="ECO:0000256" key="3">
    <source>
        <dbReference type="ARBA" id="ARBA00022692"/>
    </source>
</evidence>
<dbReference type="InterPro" id="IPR025857">
    <property type="entry name" value="MacB_PCD"/>
</dbReference>
<dbReference type="EMBL" id="JAUKPO010000040">
    <property type="protein sequence ID" value="MDO1450992.1"/>
    <property type="molecule type" value="Genomic_DNA"/>
</dbReference>
<feature type="transmembrane region" description="Helical" evidence="6">
    <location>
        <begin position="284"/>
        <end position="306"/>
    </location>
</feature>
<feature type="transmembrane region" description="Helical" evidence="6">
    <location>
        <begin position="717"/>
        <end position="750"/>
    </location>
</feature>
<evidence type="ECO:0000259" key="8">
    <source>
        <dbReference type="Pfam" id="PF12704"/>
    </source>
</evidence>
<feature type="domain" description="ABC3 transporter permease C-terminal" evidence="7">
    <location>
        <begin position="290"/>
        <end position="403"/>
    </location>
</feature>
<feature type="domain" description="ABC3 transporter permease C-terminal" evidence="7">
    <location>
        <begin position="685"/>
        <end position="793"/>
    </location>
</feature>
<dbReference type="RefSeq" id="WP_302041792.1">
    <property type="nucleotide sequence ID" value="NZ_JAUKPO010000040.1"/>
</dbReference>
<feature type="domain" description="MacB-like periplasmic core" evidence="8">
    <location>
        <begin position="20"/>
        <end position="244"/>
    </location>
</feature>
<dbReference type="InterPro" id="IPR003838">
    <property type="entry name" value="ABC3_permease_C"/>
</dbReference>
<feature type="transmembrane region" description="Helical" evidence="6">
    <location>
        <begin position="681"/>
        <end position="705"/>
    </location>
</feature>
<comment type="caution">
    <text evidence="9">The sequence shown here is derived from an EMBL/GenBank/DDBJ whole genome shotgun (WGS) entry which is preliminary data.</text>
</comment>
<reference evidence="9" key="1">
    <citation type="submission" date="2023-07" db="EMBL/GenBank/DDBJ databases">
        <title>The genome sequence of Rhodocytophaga aerolata KACC 12507.</title>
        <authorList>
            <person name="Zhang X."/>
        </authorList>
    </citation>
    <scope>NUCLEOTIDE SEQUENCE</scope>
    <source>
        <strain evidence="9">KACC 12507</strain>
    </source>
</reference>
<evidence type="ECO:0000256" key="1">
    <source>
        <dbReference type="ARBA" id="ARBA00004651"/>
    </source>
</evidence>
<keyword evidence="5 6" id="KW-0472">Membrane</keyword>
<dbReference type="PANTHER" id="PTHR30572">
    <property type="entry name" value="MEMBRANE COMPONENT OF TRANSPORTER-RELATED"/>
    <property type="match status" value="1"/>
</dbReference>
<dbReference type="Pfam" id="PF12704">
    <property type="entry name" value="MacB_PCD"/>
    <property type="match status" value="1"/>
</dbReference>
<keyword evidence="3 6" id="KW-0812">Transmembrane</keyword>
<keyword evidence="10" id="KW-1185">Reference proteome</keyword>
<gene>
    <name evidence="9" type="ORF">Q0590_32255</name>
</gene>
<evidence type="ECO:0000313" key="10">
    <source>
        <dbReference type="Proteomes" id="UP001168528"/>
    </source>
</evidence>
<feature type="transmembrane region" description="Helical" evidence="6">
    <location>
        <begin position="377"/>
        <end position="402"/>
    </location>
</feature>
<evidence type="ECO:0000256" key="4">
    <source>
        <dbReference type="ARBA" id="ARBA00022989"/>
    </source>
</evidence>
<organism evidence="9 10">
    <name type="scientific">Rhodocytophaga aerolata</name>
    <dbReference type="NCBI Taxonomy" id="455078"/>
    <lineage>
        <taxon>Bacteria</taxon>
        <taxon>Pseudomonadati</taxon>
        <taxon>Bacteroidota</taxon>
        <taxon>Cytophagia</taxon>
        <taxon>Cytophagales</taxon>
        <taxon>Rhodocytophagaceae</taxon>
        <taxon>Rhodocytophaga</taxon>
    </lineage>
</organism>
<feature type="transmembrane region" description="Helical" evidence="6">
    <location>
        <begin position="21"/>
        <end position="42"/>
    </location>
</feature>
<keyword evidence="2" id="KW-1003">Cell membrane</keyword>
<sequence>MLKNYFLITWRNLLKSRFYSLLNIAGLATGICFAFLIAAYVWSEFQVNAHLRGVDHQYIIQSKWRDATMGHELTSVGPLAKALKENYPHLVANYFRWDGVKTIVSTGEKSFREAVAICDSTLLTMYGLKLLQGDAASALDAPFKVVITAQLAHKYFGKTDVVGQSLSLQNFSGTKHDFLITGVLAKEGRNSVTSVASINESLDNEVFISTANQFYFGRNMDWSNPFIISYIELQPEVSPKELEQPMHYLLTQHAPAQIATNLKPYLVSLSEYSLLANNGVVKKMLLALSAISCFILLMALINFINLTVSRSTIRMREIGIRKVLGGVKKQIIGQFLTESILLVAISTFLSILGYEISRNLFSGMLGKPLPELSEFPAYFFIYPILLTLLLGILSGVYPAFILSSLKVVEVLKGKVTSIKENILLRKGLVAFQFGTAMVVGFSAIIIAKQINLFFSETLGYRTDYILSAQLPRNWTPEGVRNMESIRKQFAAMPEVSHVTLSYEVPDGNHSGSVPIYRVGADSTTAISCLLLMSDEYYGATYDIPMVAGEFYAAPGAFIDSSKVVINEIAAKALGWQNSSEAVGKQIRFTDGGPPGVIAGVTKDFHFGSMQKAIEPIIFIHVGVTNTFRYLTFKIKPGNISQTLATLQKQWSSSMPASPFEYTFMDDTLAKVYRTELQLKKAAYLATLLAFIIVLLGVLGLVSLSIQKRIKEIGIRKVLGAGVVDIIALFTKEFIGVTLVAALLACPMAYLLMRQWLSGYVYQVELTLMPFLATLVLLSVAILLVISLQSSKAALANPVQSLRSE</sequence>
<protein>
    <submittedName>
        <fullName evidence="9">ABC transporter permease</fullName>
    </submittedName>
</protein>
<name>A0ABT8RFV9_9BACT</name>
<evidence type="ECO:0000313" key="9">
    <source>
        <dbReference type="EMBL" id="MDO1450992.1"/>
    </source>
</evidence>
<accession>A0ABT8RFV9</accession>
<dbReference type="PANTHER" id="PTHR30572:SF18">
    <property type="entry name" value="ABC-TYPE MACROLIDE FAMILY EXPORT SYSTEM PERMEASE COMPONENT 2"/>
    <property type="match status" value="1"/>
</dbReference>
<dbReference type="Pfam" id="PF02687">
    <property type="entry name" value="FtsX"/>
    <property type="match status" value="2"/>
</dbReference>
<evidence type="ECO:0000259" key="7">
    <source>
        <dbReference type="Pfam" id="PF02687"/>
    </source>
</evidence>
<keyword evidence="4 6" id="KW-1133">Transmembrane helix</keyword>
<feature type="transmembrane region" description="Helical" evidence="6">
    <location>
        <begin position="423"/>
        <end position="447"/>
    </location>
</feature>
<feature type="transmembrane region" description="Helical" evidence="6">
    <location>
        <begin position="335"/>
        <end position="357"/>
    </location>
</feature>
<dbReference type="Proteomes" id="UP001168528">
    <property type="component" value="Unassembled WGS sequence"/>
</dbReference>
<evidence type="ECO:0000256" key="5">
    <source>
        <dbReference type="ARBA" id="ARBA00023136"/>
    </source>
</evidence>
<evidence type="ECO:0000256" key="6">
    <source>
        <dbReference type="SAM" id="Phobius"/>
    </source>
</evidence>
<proteinExistence type="predicted"/>
<comment type="subcellular location">
    <subcellularLocation>
        <location evidence="1">Cell membrane</location>
        <topology evidence="1">Multi-pass membrane protein</topology>
    </subcellularLocation>
</comment>